<gene>
    <name evidence="1" type="ORF">QFZ22_009390</name>
</gene>
<dbReference type="EMBL" id="JAUSZV010000005">
    <property type="protein sequence ID" value="MDQ0913405.1"/>
    <property type="molecule type" value="Genomic_DNA"/>
</dbReference>
<protein>
    <submittedName>
        <fullName evidence="1">Uncharacterized protein</fullName>
    </submittedName>
</protein>
<name>A0AAW8FWR1_9ACTN</name>
<evidence type="ECO:0000313" key="1">
    <source>
        <dbReference type="EMBL" id="MDQ0913405.1"/>
    </source>
</evidence>
<organism evidence="1 2">
    <name type="scientific">Streptomyces canus</name>
    <dbReference type="NCBI Taxonomy" id="58343"/>
    <lineage>
        <taxon>Bacteria</taxon>
        <taxon>Bacillati</taxon>
        <taxon>Actinomycetota</taxon>
        <taxon>Actinomycetes</taxon>
        <taxon>Kitasatosporales</taxon>
        <taxon>Streptomycetaceae</taxon>
        <taxon>Streptomyces</taxon>
        <taxon>Streptomyces aurantiacus group</taxon>
    </lineage>
</organism>
<reference evidence="1" key="1">
    <citation type="submission" date="2023-07" db="EMBL/GenBank/DDBJ databases">
        <title>Comparative genomics of wheat-associated soil bacteria to identify genetic determinants of phenazine resistance.</title>
        <authorList>
            <person name="Mouncey N."/>
        </authorList>
    </citation>
    <scope>NUCLEOTIDE SEQUENCE</scope>
    <source>
        <strain evidence="1">V4I22</strain>
    </source>
</reference>
<comment type="caution">
    <text evidence="1">The sequence shown here is derived from an EMBL/GenBank/DDBJ whole genome shotgun (WGS) entry which is preliminary data.</text>
</comment>
<dbReference type="AlphaFoldDB" id="A0AAW8FWR1"/>
<dbReference type="Proteomes" id="UP001234216">
    <property type="component" value="Unassembled WGS sequence"/>
</dbReference>
<proteinExistence type="predicted"/>
<evidence type="ECO:0000313" key="2">
    <source>
        <dbReference type="Proteomes" id="UP001234216"/>
    </source>
</evidence>
<sequence length="36" mass="4170">MTEAGVLLKSEGVPYWWNPDRLALWPTRRFGLPGVR</sequence>
<accession>A0AAW8FWR1</accession>